<dbReference type="Pfam" id="PF00550">
    <property type="entry name" value="PP-binding"/>
    <property type="match status" value="2"/>
</dbReference>
<dbReference type="InterPro" id="IPR001227">
    <property type="entry name" value="Ac_transferase_dom_sf"/>
</dbReference>
<evidence type="ECO:0000259" key="5">
    <source>
        <dbReference type="PROSITE" id="PS50075"/>
    </source>
</evidence>
<dbReference type="PANTHER" id="PTHR43775:SF37">
    <property type="entry name" value="SI:DKEY-61P9.11"/>
    <property type="match status" value="1"/>
</dbReference>
<dbReference type="InterPro" id="IPR014043">
    <property type="entry name" value="Acyl_transferase_dom"/>
</dbReference>
<dbReference type="PROSITE" id="PS52004">
    <property type="entry name" value="KS3_2"/>
    <property type="match status" value="1"/>
</dbReference>
<keyword evidence="8" id="KW-1185">Reference proteome</keyword>
<dbReference type="Pfam" id="PF16197">
    <property type="entry name" value="KAsynt_C_assoc"/>
    <property type="match status" value="1"/>
</dbReference>
<gene>
    <name evidence="7" type="ORF">OHJ16_00295</name>
</gene>
<reference evidence="7" key="1">
    <citation type="submission" date="2022-10" db="EMBL/GenBank/DDBJ databases">
        <title>Genome sequence of Actinomyces israelii ATCC 10048.</title>
        <authorList>
            <person name="Watt R.M."/>
            <person name="Tong W.M."/>
        </authorList>
    </citation>
    <scope>NUCLEOTIDE SEQUENCE</scope>
    <source>
        <strain evidence="7">ATCC 10048</strain>
    </source>
</reference>
<dbReference type="InterPro" id="IPR009081">
    <property type="entry name" value="PP-bd_ACP"/>
</dbReference>
<dbReference type="InterPro" id="IPR016035">
    <property type="entry name" value="Acyl_Trfase/lysoPLipase"/>
</dbReference>
<evidence type="ECO:0000313" key="8">
    <source>
        <dbReference type="Proteomes" id="UP001072034"/>
    </source>
</evidence>
<feature type="region of interest" description="Disordered" evidence="4">
    <location>
        <begin position="1069"/>
        <end position="1089"/>
    </location>
</feature>
<dbReference type="Pfam" id="PF02801">
    <property type="entry name" value="Ketoacyl-synt_C"/>
    <property type="match status" value="1"/>
</dbReference>
<dbReference type="InterPro" id="IPR036736">
    <property type="entry name" value="ACP-like_sf"/>
</dbReference>
<dbReference type="InterPro" id="IPR014031">
    <property type="entry name" value="Ketoacyl_synth_C"/>
</dbReference>
<dbReference type="SMART" id="SM00823">
    <property type="entry name" value="PKS_PP"/>
    <property type="match status" value="2"/>
</dbReference>
<dbReference type="PROSITE" id="PS00012">
    <property type="entry name" value="PHOSPHOPANTETHEINE"/>
    <property type="match status" value="1"/>
</dbReference>
<dbReference type="InterPro" id="IPR018201">
    <property type="entry name" value="Ketoacyl_synth_AS"/>
</dbReference>
<dbReference type="Proteomes" id="UP001072034">
    <property type="component" value="Unassembled WGS sequence"/>
</dbReference>
<dbReference type="SMART" id="SM01294">
    <property type="entry name" value="PKS_PP_betabranch"/>
    <property type="match status" value="1"/>
</dbReference>
<dbReference type="InterPro" id="IPR016039">
    <property type="entry name" value="Thiolase-like"/>
</dbReference>
<feature type="compositionally biased region" description="Basic and acidic residues" evidence="4">
    <location>
        <begin position="1075"/>
        <end position="1089"/>
    </location>
</feature>
<dbReference type="SUPFAM" id="SSF53901">
    <property type="entry name" value="Thiolase-like"/>
    <property type="match status" value="1"/>
</dbReference>
<keyword evidence="2" id="KW-0597">Phosphoprotein</keyword>
<feature type="region of interest" description="Disordered" evidence="4">
    <location>
        <begin position="945"/>
        <end position="992"/>
    </location>
</feature>
<protein>
    <submittedName>
        <fullName evidence="7">Beta-ketoacyl synthase N-terminal-like domain-containing protein</fullName>
    </submittedName>
</protein>
<sequence length="1122" mass="117820">MSADSSRFETDSPSRDAGAMSCDDLVAWILEHASPGGEITASSPLGDLGLSSRKVLEMSAELSERLGRDVRPVSFWEFRTVGELAEGIIDGPAGDAHRSASDRSRGVSARPDEEIAIVGCAVRVPGAANCDELWQLLERGESSEARTDLGARSGGASSFHRGSYFTDPYAFDHTWFSVTAREAETMDPQQRLLLELTHEAFEDAGLTAGDHHDDEVTGVFVGVSSYDHGLILHGSGVGDAHSVTGSALSVVSGRIAYVFGLSGPAISVDTACSSSLTALHLAVQSLRLGECSTAVVGGVNMVLSPQVFASLKDGGFLAADGRCKSFGADADGYGRGEGDAVLILRRASDVERGHARAMILGSALNSDGRSNGLTAPQLTAQVRVMRAACRAASISPDAVGYVEAHGTGTPLGDPIEAESTARVYGAGRPAGEPCIIGSIKSNIGHTEAAAGLMGIIKVLISLEHDAIPPSIGADPASPAIPFGGNGLALATGITRWPRDGRRVAGVSSFSFAGANAHVIVAEAEDTADPDDRPDAPGILVLSAASADRLEDYARAVGRRLEEDRPPLQDVIGTMAGRLDQECRYAMAVRSIDEAVDHLRERSSQPPAPRATATVLVADGQGGQWPGMGRHLVDGSLRLPGTVVDLLERLDEEIRASSGWSLLDGLADDAGPIAPERIQPRLVALELAQAERWRAAGLVPDAVVGHSVGEFAAAAIAGVISPEAAVRIAVARGRICAEARGTGATAVVAMSAADVERLLDGRDGAWVAGVNSRRQTLVGGRPTPVQSFLDELDATVFRSLVSQEYAFHSPLMAVPANRLRSELALLEASGEVPRPRPPRLPLYSTVTGGPAVQGQYGIDYWAENLRGAVRFADALDSMALPAGAVAVELGPHPGLRSAMKDLEPGIRTLASARRGDLQDRTFMGSWAALIEARVLSAPPPPSRFRRLTLPSAPWHHRGLRPSDAGGDTASTERTPTSRGSAEENGAAASVAPRSTDAAGRSGFLLELAAVLHEPVDEIPRDVPLVSLGLDSIMGLELARRLEARWRVRISPSQFLGGFSVADIEECLAYGPVPSDEGDHAPGGEPVPETRTEELLGRLDALDDSEVDRLLAELSSDEEWQDLL</sequence>
<dbReference type="InterPro" id="IPR020841">
    <property type="entry name" value="PKS_Beta-ketoAc_synthase_dom"/>
</dbReference>
<dbReference type="PROSITE" id="PS00606">
    <property type="entry name" value="KS3_1"/>
    <property type="match status" value="1"/>
</dbReference>
<name>A0ABT4I427_9ACTO</name>
<dbReference type="SMART" id="SM00825">
    <property type="entry name" value="PKS_KS"/>
    <property type="match status" value="1"/>
</dbReference>
<dbReference type="InterPro" id="IPR050091">
    <property type="entry name" value="PKS_NRPS_Biosynth_Enz"/>
</dbReference>
<dbReference type="Pfam" id="PF00698">
    <property type="entry name" value="Acyl_transf_1"/>
    <property type="match status" value="1"/>
</dbReference>
<dbReference type="InterPro" id="IPR020806">
    <property type="entry name" value="PKS_PP-bd"/>
</dbReference>
<dbReference type="Pfam" id="PF00109">
    <property type="entry name" value="ketoacyl-synt"/>
    <property type="match status" value="1"/>
</dbReference>
<evidence type="ECO:0000256" key="3">
    <source>
        <dbReference type="ARBA" id="ARBA00022679"/>
    </source>
</evidence>
<dbReference type="SMART" id="SM00827">
    <property type="entry name" value="PKS_AT"/>
    <property type="match status" value="1"/>
</dbReference>
<dbReference type="CDD" id="cd00833">
    <property type="entry name" value="PKS"/>
    <property type="match status" value="1"/>
</dbReference>
<keyword evidence="1" id="KW-0596">Phosphopantetheine</keyword>
<comment type="caution">
    <text evidence="7">The sequence shown here is derived from an EMBL/GenBank/DDBJ whole genome shotgun (WGS) entry which is preliminary data.</text>
</comment>
<dbReference type="RefSeq" id="WP_268916292.1">
    <property type="nucleotide sequence ID" value="NZ_JAPTMY010000001.1"/>
</dbReference>
<dbReference type="SUPFAM" id="SSF52151">
    <property type="entry name" value="FabD/lysophospholipase-like"/>
    <property type="match status" value="1"/>
</dbReference>
<accession>A0ABT4I427</accession>
<evidence type="ECO:0000256" key="4">
    <source>
        <dbReference type="SAM" id="MobiDB-lite"/>
    </source>
</evidence>
<dbReference type="Gene3D" id="1.10.1200.10">
    <property type="entry name" value="ACP-like"/>
    <property type="match status" value="2"/>
</dbReference>
<dbReference type="InterPro" id="IPR032821">
    <property type="entry name" value="PKS_assoc"/>
</dbReference>
<dbReference type="SUPFAM" id="SSF47336">
    <property type="entry name" value="ACP-like"/>
    <property type="match status" value="2"/>
</dbReference>
<feature type="domain" description="Ketosynthase family 3 (KS3)" evidence="6">
    <location>
        <begin position="112"/>
        <end position="522"/>
    </location>
</feature>
<feature type="domain" description="Carrier" evidence="5">
    <location>
        <begin position="16"/>
        <end position="92"/>
    </location>
</feature>
<dbReference type="InterPro" id="IPR006162">
    <property type="entry name" value="Ppantetheine_attach_site"/>
</dbReference>
<keyword evidence="3" id="KW-0808">Transferase</keyword>
<evidence type="ECO:0000313" key="7">
    <source>
        <dbReference type="EMBL" id="MCZ0856491.1"/>
    </source>
</evidence>
<feature type="compositionally biased region" description="Polar residues" evidence="4">
    <location>
        <begin position="967"/>
        <end position="978"/>
    </location>
</feature>
<proteinExistence type="predicted"/>
<dbReference type="EMBL" id="JAPTMY010000001">
    <property type="protein sequence ID" value="MCZ0856491.1"/>
    <property type="molecule type" value="Genomic_DNA"/>
</dbReference>
<evidence type="ECO:0000256" key="2">
    <source>
        <dbReference type="ARBA" id="ARBA00022553"/>
    </source>
</evidence>
<dbReference type="PROSITE" id="PS50075">
    <property type="entry name" value="CARRIER"/>
    <property type="match status" value="2"/>
</dbReference>
<dbReference type="InterPro" id="IPR014030">
    <property type="entry name" value="Ketoacyl_synth_N"/>
</dbReference>
<dbReference type="Gene3D" id="3.40.366.10">
    <property type="entry name" value="Malonyl-Coenzyme A Acyl Carrier Protein, domain 2"/>
    <property type="match status" value="1"/>
</dbReference>
<evidence type="ECO:0000259" key="6">
    <source>
        <dbReference type="PROSITE" id="PS52004"/>
    </source>
</evidence>
<evidence type="ECO:0000256" key="1">
    <source>
        <dbReference type="ARBA" id="ARBA00022450"/>
    </source>
</evidence>
<dbReference type="PANTHER" id="PTHR43775">
    <property type="entry name" value="FATTY ACID SYNTHASE"/>
    <property type="match status" value="1"/>
</dbReference>
<feature type="domain" description="Carrier" evidence="5">
    <location>
        <begin position="993"/>
        <end position="1070"/>
    </location>
</feature>
<organism evidence="7 8">
    <name type="scientific">Actinomyces israelii</name>
    <dbReference type="NCBI Taxonomy" id="1659"/>
    <lineage>
        <taxon>Bacteria</taxon>
        <taxon>Bacillati</taxon>
        <taxon>Actinomycetota</taxon>
        <taxon>Actinomycetes</taxon>
        <taxon>Actinomycetales</taxon>
        <taxon>Actinomycetaceae</taxon>
        <taxon>Actinomyces</taxon>
    </lineage>
</organism>
<dbReference type="Gene3D" id="3.40.47.10">
    <property type="match status" value="1"/>
</dbReference>